<dbReference type="VEuPathDB" id="AmoebaDB:NAEGRDRAFT_68320"/>
<keyword evidence="3" id="KW-1185">Reference proteome</keyword>
<dbReference type="Proteomes" id="UP000006671">
    <property type="component" value="Unassembled WGS sequence"/>
</dbReference>
<proteinExistence type="predicted"/>
<evidence type="ECO:0000256" key="1">
    <source>
        <dbReference type="SAM" id="Phobius"/>
    </source>
</evidence>
<protein>
    <submittedName>
        <fullName evidence="2">Predicted protein</fullName>
    </submittedName>
</protein>
<dbReference type="OrthoDB" id="10371512at2759"/>
<dbReference type="KEGG" id="ngr:NAEGRDRAFT_68320"/>
<evidence type="ECO:0000313" key="3">
    <source>
        <dbReference type="Proteomes" id="UP000006671"/>
    </source>
</evidence>
<accession>D2VHG6</accession>
<gene>
    <name evidence="2" type="ORF">NAEGRDRAFT_68320</name>
</gene>
<keyword evidence="1" id="KW-0812">Transmembrane</keyword>
<evidence type="ECO:0000313" key="2">
    <source>
        <dbReference type="EMBL" id="EFC43676.1"/>
    </source>
</evidence>
<organism evidence="3">
    <name type="scientific">Naegleria gruberi</name>
    <name type="common">Amoeba</name>
    <dbReference type="NCBI Taxonomy" id="5762"/>
    <lineage>
        <taxon>Eukaryota</taxon>
        <taxon>Discoba</taxon>
        <taxon>Heterolobosea</taxon>
        <taxon>Tetramitia</taxon>
        <taxon>Eutetramitia</taxon>
        <taxon>Vahlkampfiidae</taxon>
        <taxon>Naegleria</taxon>
    </lineage>
</organism>
<keyword evidence="1" id="KW-0472">Membrane</keyword>
<reference evidence="2 3" key="1">
    <citation type="journal article" date="2010" name="Cell">
        <title>The genome of Naegleria gruberi illuminates early eukaryotic versatility.</title>
        <authorList>
            <person name="Fritz-Laylin L.K."/>
            <person name="Prochnik S.E."/>
            <person name="Ginger M.L."/>
            <person name="Dacks J.B."/>
            <person name="Carpenter M.L."/>
            <person name="Field M.C."/>
            <person name="Kuo A."/>
            <person name="Paredez A."/>
            <person name="Chapman J."/>
            <person name="Pham J."/>
            <person name="Shu S."/>
            <person name="Neupane R."/>
            <person name="Cipriano M."/>
            <person name="Mancuso J."/>
            <person name="Tu H."/>
            <person name="Salamov A."/>
            <person name="Lindquist E."/>
            <person name="Shapiro H."/>
            <person name="Lucas S."/>
            <person name="Grigoriev I.V."/>
            <person name="Cande W.Z."/>
            <person name="Fulton C."/>
            <person name="Rokhsar D.S."/>
            <person name="Dawson S.C."/>
        </authorList>
    </citation>
    <scope>NUCLEOTIDE SEQUENCE [LARGE SCALE GENOMIC DNA]</scope>
    <source>
        <strain evidence="2 3">NEG-M</strain>
    </source>
</reference>
<dbReference type="AlphaFoldDB" id="D2VHG6"/>
<dbReference type="InParanoid" id="D2VHG6"/>
<dbReference type="GeneID" id="8863303"/>
<name>D2VHG6_NAEGR</name>
<keyword evidence="1" id="KW-1133">Transmembrane helix</keyword>
<feature type="transmembrane region" description="Helical" evidence="1">
    <location>
        <begin position="117"/>
        <end position="140"/>
    </location>
</feature>
<dbReference type="EMBL" id="GG738872">
    <property type="protein sequence ID" value="EFC43676.1"/>
    <property type="molecule type" value="Genomic_DNA"/>
</dbReference>
<dbReference type="RefSeq" id="XP_002676420.1">
    <property type="nucleotide sequence ID" value="XM_002676374.1"/>
</dbReference>
<sequence>MYWDLRREFGGGSSLGERYVPPNYNKDIDLVDPLQQLAYHSLRYDHLGGPPYYYVNELKKRQKPSNSEMNEKDEEQWVVLLEQNMHPNRTLVNPNHAWDISSSAGTLMKRVFHFNNFLHLVTVLLHIGLIIPLSTSILGIGDKLAKNSIRSNKENSFLSLVRFITQFLMTGKKRQ</sequence>